<evidence type="ECO:0000313" key="6">
    <source>
        <dbReference type="Proteomes" id="UP000013750"/>
    </source>
</evidence>
<dbReference type="Pfam" id="PF14278">
    <property type="entry name" value="TetR_C_8"/>
    <property type="match status" value="1"/>
</dbReference>
<dbReference type="Gene3D" id="1.10.357.10">
    <property type="entry name" value="Tetracycline Repressor, domain 2"/>
    <property type="match status" value="1"/>
</dbReference>
<evidence type="ECO:0000256" key="1">
    <source>
        <dbReference type="ARBA" id="ARBA00023125"/>
    </source>
</evidence>
<reference evidence="4 6" key="1">
    <citation type="submission" date="2013-02" db="EMBL/GenBank/DDBJ databases">
        <title>The Genome Sequence of Enterococcus gilvus ATCC BAA-350.</title>
        <authorList>
            <consortium name="The Broad Institute Genome Sequencing Platform"/>
            <consortium name="The Broad Institute Genome Sequencing Center for Infectious Disease"/>
            <person name="Earl A.M."/>
            <person name="Gilmore M.S."/>
            <person name="Lebreton F."/>
            <person name="Walker B."/>
            <person name="Young S.K."/>
            <person name="Zeng Q."/>
            <person name="Gargeya S."/>
            <person name="Fitzgerald M."/>
            <person name="Haas B."/>
            <person name="Abouelleil A."/>
            <person name="Alvarado L."/>
            <person name="Arachchi H.M."/>
            <person name="Berlin A.M."/>
            <person name="Chapman S.B."/>
            <person name="Dewar J."/>
            <person name="Goldberg J."/>
            <person name="Griggs A."/>
            <person name="Gujja S."/>
            <person name="Hansen M."/>
            <person name="Howarth C."/>
            <person name="Imamovic A."/>
            <person name="Larimer J."/>
            <person name="McCowan C."/>
            <person name="Murphy C."/>
            <person name="Neiman D."/>
            <person name="Pearson M."/>
            <person name="Priest M."/>
            <person name="Roberts A."/>
            <person name="Saif S."/>
            <person name="Shea T."/>
            <person name="Sisk P."/>
            <person name="Sykes S."/>
            <person name="Wortman J."/>
            <person name="Nusbaum C."/>
            <person name="Birren B."/>
        </authorList>
    </citation>
    <scope>NUCLEOTIDE SEQUENCE [LARGE SCALE GENOMIC DNA]</scope>
    <source>
        <strain evidence="4 6">ATCC BAA-350</strain>
    </source>
</reference>
<protein>
    <recommendedName>
        <fullName evidence="3">HTH tetR-type domain-containing protein</fullName>
    </recommendedName>
</protein>
<feature type="DNA-binding region" description="H-T-H motif" evidence="2">
    <location>
        <begin position="33"/>
        <end position="52"/>
    </location>
</feature>
<dbReference type="Proteomes" id="UP000013750">
    <property type="component" value="Unassembled WGS sequence"/>
</dbReference>
<reference evidence="5 7" key="2">
    <citation type="submission" date="2013-03" db="EMBL/GenBank/DDBJ databases">
        <title>The Genome Sequence of Enterococcus gilvus ATCC BAA-350 (PacBio/Illumina hybrid assembly).</title>
        <authorList>
            <consortium name="The Broad Institute Genomics Platform"/>
            <consortium name="The Broad Institute Genome Sequencing Center for Infectious Disease"/>
            <person name="Earl A."/>
            <person name="Russ C."/>
            <person name="Gilmore M."/>
            <person name="Surin D."/>
            <person name="Walker B."/>
            <person name="Young S."/>
            <person name="Zeng Q."/>
            <person name="Gargeya S."/>
            <person name="Fitzgerald M."/>
            <person name="Haas B."/>
            <person name="Abouelleil A."/>
            <person name="Allen A.W."/>
            <person name="Alvarado L."/>
            <person name="Arachchi H.M."/>
            <person name="Berlin A.M."/>
            <person name="Chapman S.B."/>
            <person name="Gainer-Dewar J."/>
            <person name="Goldberg J."/>
            <person name="Griggs A."/>
            <person name="Gujja S."/>
            <person name="Hansen M."/>
            <person name="Howarth C."/>
            <person name="Imamovic A."/>
            <person name="Ireland A."/>
            <person name="Larimer J."/>
            <person name="McCowan C."/>
            <person name="Murphy C."/>
            <person name="Pearson M."/>
            <person name="Poon T.W."/>
            <person name="Priest M."/>
            <person name="Roberts A."/>
            <person name="Saif S."/>
            <person name="Shea T."/>
            <person name="Sisk P."/>
            <person name="Sykes S."/>
            <person name="Wortman J."/>
            <person name="Nusbaum C."/>
            <person name="Birren B."/>
        </authorList>
    </citation>
    <scope>NUCLEOTIDE SEQUENCE [LARGE SCALE GENOMIC DNA]</scope>
    <source>
        <strain evidence="5 7">ATCC BAA-350</strain>
    </source>
</reference>
<dbReference type="OrthoDB" id="9810250at2"/>
<gene>
    <name evidence="5" type="ORF">I592_03600</name>
    <name evidence="4" type="ORF">UKC_00761</name>
</gene>
<sequence>MKSNSRGYKNLSQEYITKALLALMEEKAYDEISITEITKKAQLARRTFYLNFSSKQEILDGYLEVLFMDFMDSLRQTKEADLYHKALAYFNFWESRRRFVLLLEKNQLFEGLIKKYTEKLADQQYFNSFKDLGKDLSEKELEILILFNAAGLWKMLEYWALTNNQESAEDMARIFCKIVRNE</sequence>
<dbReference type="eggNOG" id="COG1309">
    <property type="taxonomic scope" value="Bacteria"/>
</dbReference>
<dbReference type="HOGENOM" id="CLU_087539_6_0_9"/>
<comment type="caution">
    <text evidence="4">The sequence shown here is derived from an EMBL/GenBank/DDBJ whole genome shotgun (WGS) entry which is preliminary data.</text>
</comment>
<dbReference type="Proteomes" id="UP000014160">
    <property type="component" value="Unassembled WGS sequence"/>
</dbReference>
<evidence type="ECO:0000313" key="7">
    <source>
        <dbReference type="Proteomes" id="UP000014160"/>
    </source>
</evidence>
<dbReference type="Pfam" id="PF00440">
    <property type="entry name" value="TetR_N"/>
    <property type="match status" value="1"/>
</dbReference>
<organism evidence="4 6">
    <name type="scientific">Enterococcus gilvus ATCC BAA-350</name>
    <dbReference type="NCBI Taxonomy" id="1158614"/>
    <lineage>
        <taxon>Bacteria</taxon>
        <taxon>Bacillati</taxon>
        <taxon>Bacillota</taxon>
        <taxon>Bacilli</taxon>
        <taxon>Lactobacillales</taxon>
        <taxon>Enterococcaceae</taxon>
        <taxon>Enterococcus</taxon>
    </lineage>
</organism>
<dbReference type="EMBL" id="ASWH01000002">
    <property type="protein sequence ID" value="EOW79460.1"/>
    <property type="molecule type" value="Genomic_DNA"/>
</dbReference>
<evidence type="ECO:0000256" key="2">
    <source>
        <dbReference type="PROSITE-ProRule" id="PRU00335"/>
    </source>
</evidence>
<dbReference type="SUPFAM" id="SSF46689">
    <property type="entry name" value="Homeodomain-like"/>
    <property type="match status" value="1"/>
</dbReference>
<dbReference type="GO" id="GO:0003677">
    <property type="term" value="F:DNA binding"/>
    <property type="evidence" value="ECO:0007669"/>
    <property type="project" value="UniProtKB-UniRule"/>
</dbReference>
<keyword evidence="7" id="KW-1185">Reference proteome</keyword>
<dbReference type="PANTHER" id="PTHR43479">
    <property type="entry name" value="ACREF/ENVCD OPERON REPRESSOR-RELATED"/>
    <property type="match status" value="1"/>
</dbReference>
<evidence type="ECO:0000259" key="3">
    <source>
        <dbReference type="PROSITE" id="PS50977"/>
    </source>
</evidence>
<dbReference type="EMBL" id="AJDQ01000004">
    <property type="protein sequence ID" value="EOI57786.1"/>
    <property type="molecule type" value="Genomic_DNA"/>
</dbReference>
<dbReference type="PROSITE" id="PS50977">
    <property type="entry name" value="HTH_TETR_2"/>
    <property type="match status" value="1"/>
</dbReference>
<dbReference type="PANTHER" id="PTHR43479:SF11">
    <property type="entry name" value="ACREF_ENVCD OPERON REPRESSOR-RELATED"/>
    <property type="match status" value="1"/>
</dbReference>
<dbReference type="AlphaFoldDB" id="R2VJC4"/>
<dbReference type="InterPro" id="IPR039532">
    <property type="entry name" value="TetR_C_Firmicutes"/>
</dbReference>
<keyword evidence="1 2" id="KW-0238">DNA-binding</keyword>
<evidence type="ECO:0000313" key="4">
    <source>
        <dbReference type="EMBL" id="EOI57786.1"/>
    </source>
</evidence>
<feature type="domain" description="HTH tetR-type" evidence="3">
    <location>
        <begin position="10"/>
        <end position="70"/>
    </location>
</feature>
<dbReference type="InterPro" id="IPR001647">
    <property type="entry name" value="HTH_TetR"/>
</dbReference>
<accession>R2VJC4</accession>
<dbReference type="InterPro" id="IPR050624">
    <property type="entry name" value="HTH-type_Tx_Regulator"/>
</dbReference>
<proteinExistence type="predicted"/>
<dbReference type="RefSeq" id="WP_010779210.1">
    <property type="nucleotide sequence ID" value="NZ_ASWH01000002.1"/>
</dbReference>
<dbReference type="PATRIC" id="fig|1158614.3.peg.789"/>
<name>R2VJC4_9ENTE</name>
<evidence type="ECO:0000313" key="5">
    <source>
        <dbReference type="EMBL" id="EOW79460.1"/>
    </source>
</evidence>
<dbReference type="InterPro" id="IPR009057">
    <property type="entry name" value="Homeodomain-like_sf"/>
</dbReference>